<reference evidence="2" key="1">
    <citation type="submission" date="2017-09" db="EMBL/GenBank/DDBJ databases">
        <title>Depth-based differentiation of microbial function through sediment-hosted aquifers and enrichment of novel symbionts in the deep terrestrial subsurface.</title>
        <authorList>
            <person name="Probst A.J."/>
            <person name="Ladd B."/>
            <person name="Jarett J.K."/>
            <person name="Geller-Mcgrath D.E."/>
            <person name="Sieber C.M.K."/>
            <person name="Emerson J.B."/>
            <person name="Anantharaman K."/>
            <person name="Thomas B.C."/>
            <person name="Malmstrom R."/>
            <person name="Stieglmeier M."/>
            <person name="Klingl A."/>
            <person name="Woyke T."/>
            <person name="Ryan C.M."/>
            <person name="Banfield J.F."/>
        </authorList>
    </citation>
    <scope>NUCLEOTIDE SEQUENCE [LARGE SCALE GENOMIC DNA]</scope>
</reference>
<evidence type="ECO:0000313" key="2">
    <source>
        <dbReference type="Proteomes" id="UP000231530"/>
    </source>
</evidence>
<proteinExistence type="predicted"/>
<gene>
    <name evidence="1" type="ORF">COU32_02675</name>
</gene>
<dbReference type="EMBL" id="PFBY01000032">
    <property type="protein sequence ID" value="PIR76328.1"/>
    <property type="molecule type" value="Genomic_DNA"/>
</dbReference>
<sequence length="227" mass="26209">MNVVFDFDNTLFQTERLKQALYVIVEERGFSHDEAVHIYLNARQKNNEITFSIVNFCDVLNVAIDKNKTSEHVTPSFIRNELFQHVGLVDGAMELLSLLKKHDIAPHLLSLGVSEWQHEKVALAKLDTFFDPVHIVYTSNILEGKVDALRLLFGIDFDGADTYLFNDKPDETKNILDAFPKLRVYLRRDSTDTRYTKEDFDVLVKTYGDRVMYADDLNQGADFLHLF</sequence>
<organism evidence="1 2">
    <name type="scientific">Candidatus Magasanikbacteria bacterium CG10_big_fil_rev_8_21_14_0_10_42_10</name>
    <dbReference type="NCBI Taxonomy" id="1974649"/>
    <lineage>
        <taxon>Bacteria</taxon>
        <taxon>Candidatus Magasanikiibacteriota</taxon>
    </lineage>
</organism>
<accession>A0A2H0TW07</accession>
<dbReference type="Gene3D" id="3.40.50.1000">
    <property type="entry name" value="HAD superfamily/HAD-like"/>
    <property type="match status" value="1"/>
</dbReference>
<dbReference type="AlphaFoldDB" id="A0A2H0TW07"/>
<dbReference type="Gene3D" id="1.10.150.520">
    <property type="match status" value="1"/>
</dbReference>
<evidence type="ECO:0000313" key="1">
    <source>
        <dbReference type="EMBL" id="PIR76328.1"/>
    </source>
</evidence>
<dbReference type="InterPro" id="IPR036412">
    <property type="entry name" value="HAD-like_sf"/>
</dbReference>
<comment type="caution">
    <text evidence="1">The sequence shown here is derived from an EMBL/GenBank/DDBJ whole genome shotgun (WGS) entry which is preliminary data.</text>
</comment>
<protein>
    <recommendedName>
        <fullName evidence="3">Haloacid dehalogenase</fullName>
    </recommendedName>
</protein>
<dbReference type="Proteomes" id="UP000231530">
    <property type="component" value="Unassembled WGS sequence"/>
</dbReference>
<dbReference type="SUPFAM" id="SSF56784">
    <property type="entry name" value="HAD-like"/>
    <property type="match status" value="1"/>
</dbReference>
<evidence type="ECO:0008006" key="3">
    <source>
        <dbReference type="Google" id="ProtNLM"/>
    </source>
</evidence>
<dbReference type="InterPro" id="IPR023214">
    <property type="entry name" value="HAD_sf"/>
</dbReference>
<name>A0A2H0TW07_9BACT</name>